<feature type="compositionally biased region" description="Basic residues" evidence="1">
    <location>
        <begin position="52"/>
        <end position="61"/>
    </location>
</feature>
<dbReference type="WBParaSite" id="ASIM_0001792501-mRNA-1">
    <property type="protein sequence ID" value="ASIM_0001792501-mRNA-1"/>
    <property type="gene ID" value="ASIM_0001792501"/>
</dbReference>
<evidence type="ECO:0000313" key="4">
    <source>
        <dbReference type="WBParaSite" id="ASIM_0001792501-mRNA-1"/>
    </source>
</evidence>
<dbReference type="AlphaFoldDB" id="A0A0M3KAC9"/>
<proteinExistence type="predicted"/>
<protein>
    <submittedName>
        <fullName evidence="4">Small vasohibin-binding protein</fullName>
    </submittedName>
</protein>
<feature type="region of interest" description="Disordered" evidence="1">
    <location>
        <begin position="1"/>
        <end position="103"/>
    </location>
</feature>
<sequence length="103" mass="12225">MRKHSVKKDSATGSRKPRRCRDTSEIDQQIYNKKMEIKEVQRKCRAENGARKKERKHKRQQQRQQHGAAHSPAATHNQNHQHQETHRRNKKSSSMMAEHHRSA</sequence>
<evidence type="ECO:0000313" key="3">
    <source>
        <dbReference type="Proteomes" id="UP000267096"/>
    </source>
</evidence>
<accession>A0A0M3KAC9</accession>
<name>A0A0M3KAC9_ANISI</name>
<dbReference type="EMBL" id="UYRR01034001">
    <property type="protein sequence ID" value="VDK60122.1"/>
    <property type="molecule type" value="Genomic_DNA"/>
</dbReference>
<gene>
    <name evidence="2" type="ORF">ASIM_LOCUS17327</name>
</gene>
<keyword evidence="3" id="KW-1185">Reference proteome</keyword>
<reference evidence="4" key="1">
    <citation type="submission" date="2017-02" db="UniProtKB">
        <authorList>
            <consortium name="WormBaseParasite"/>
        </authorList>
    </citation>
    <scope>IDENTIFICATION</scope>
</reference>
<feature type="compositionally biased region" description="Basic and acidic residues" evidence="1">
    <location>
        <begin position="33"/>
        <end position="51"/>
    </location>
</feature>
<evidence type="ECO:0000313" key="2">
    <source>
        <dbReference type="EMBL" id="VDK60122.1"/>
    </source>
</evidence>
<reference evidence="2 3" key="2">
    <citation type="submission" date="2018-11" db="EMBL/GenBank/DDBJ databases">
        <authorList>
            <consortium name="Pathogen Informatics"/>
        </authorList>
    </citation>
    <scope>NUCLEOTIDE SEQUENCE [LARGE SCALE GENOMIC DNA]</scope>
</reference>
<organism evidence="4">
    <name type="scientific">Anisakis simplex</name>
    <name type="common">Herring worm</name>
    <dbReference type="NCBI Taxonomy" id="6269"/>
    <lineage>
        <taxon>Eukaryota</taxon>
        <taxon>Metazoa</taxon>
        <taxon>Ecdysozoa</taxon>
        <taxon>Nematoda</taxon>
        <taxon>Chromadorea</taxon>
        <taxon>Rhabditida</taxon>
        <taxon>Spirurina</taxon>
        <taxon>Ascaridomorpha</taxon>
        <taxon>Ascaridoidea</taxon>
        <taxon>Anisakidae</taxon>
        <taxon>Anisakis</taxon>
        <taxon>Anisakis simplex complex</taxon>
    </lineage>
</organism>
<dbReference type="Proteomes" id="UP000267096">
    <property type="component" value="Unassembled WGS sequence"/>
</dbReference>
<evidence type="ECO:0000256" key="1">
    <source>
        <dbReference type="SAM" id="MobiDB-lite"/>
    </source>
</evidence>